<dbReference type="Pfam" id="PF09349">
    <property type="entry name" value="OHCU_decarbox"/>
    <property type="match status" value="1"/>
</dbReference>
<dbReference type="Proteomes" id="UP000037510">
    <property type="component" value="Unassembled WGS sequence"/>
</dbReference>
<evidence type="ECO:0000256" key="8">
    <source>
        <dbReference type="ARBA" id="ARBA00023239"/>
    </source>
</evidence>
<evidence type="ECO:0000256" key="7">
    <source>
        <dbReference type="ARBA" id="ARBA00022793"/>
    </source>
</evidence>
<dbReference type="GO" id="GO:0019628">
    <property type="term" value="P:urate catabolic process"/>
    <property type="evidence" value="ECO:0007669"/>
    <property type="project" value="UniProtKB-UniPathway"/>
</dbReference>
<comment type="catalytic activity">
    <reaction evidence="1">
        <text>5-hydroxy-2-oxo-4-ureido-2,5-dihydro-1H-imidazole-5-carboxylate + H(+) = (S)-allantoin + CO2</text>
        <dbReference type="Rhea" id="RHEA:26301"/>
        <dbReference type="ChEBI" id="CHEBI:15378"/>
        <dbReference type="ChEBI" id="CHEBI:15678"/>
        <dbReference type="ChEBI" id="CHEBI:16526"/>
        <dbReference type="ChEBI" id="CHEBI:58639"/>
        <dbReference type="EC" id="4.1.1.97"/>
    </reaction>
</comment>
<dbReference type="InterPro" id="IPR017580">
    <property type="entry name" value="OHCU_decarboxylase-1"/>
</dbReference>
<feature type="domain" description="Oxo-4-hydroxy-4-carboxy-5-ureidoimidazoline decarboxylase" evidence="11">
    <location>
        <begin position="11"/>
        <end position="157"/>
    </location>
</feature>
<accession>A0A0L7KQ70</accession>
<dbReference type="GO" id="GO:0005777">
    <property type="term" value="C:peroxisome"/>
    <property type="evidence" value="ECO:0007669"/>
    <property type="project" value="TreeGrafter"/>
</dbReference>
<evidence type="ECO:0000313" key="13">
    <source>
        <dbReference type="Proteomes" id="UP000037510"/>
    </source>
</evidence>
<evidence type="ECO:0000256" key="1">
    <source>
        <dbReference type="ARBA" id="ARBA00001163"/>
    </source>
</evidence>
<evidence type="ECO:0000313" key="12">
    <source>
        <dbReference type="EMBL" id="KOB65437.1"/>
    </source>
</evidence>
<dbReference type="EC" id="4.1.1.97" evidence="5"/>
<dbReference type="EMBL" id="JTDY01007137">
    <property type="protein sequence ID" value="KOB65437.1"/>
    <property type="molecule type" value="Genomic_DNA"/>
</dbReference>
<dbReference type="PANTHER" id="PTHR43466:SF1">
    <property type="entry name" value="2-OXO-4-HYDROXY-4-CARBOXY-5-UREIDOIMIDAZOLINE DECARBOXYLASE-RELATED"/>
    <property type="match status" value="1"/>
</dbReference>
<protein>
    <recommendedName>
        <fullName evidence="5">2-oxo-4-hydroxy-4-carboxy-5-ureidoimidazoline decarboxylase</fullName>
        <ecNumber evidence="5">4.1.1.97</ecNumber>
    </recommendedName>
    <alternativeName>
        <fullName evidence="10">Parahox neighbor</fullName>
    </alternativeName>
    <alternativeName>
        <fullName evidence="9">Ureidoimidazoline (2-oxo-4-hydroxy-4-carboxy-5-) decarboxylase</fullName>
    </alternativeName>
</protein>
<keyword evidence="6" id="KW-0659">Purine metabolism</keyword>
<name>A0A0L7KQ70_OPEBR</name>
<keyword evidence="7" id="KW-0210">Decarboxylase</keyword>
<comment type="function">
    <text evidence="2">Catalyzes the stereoselective decarboxylation of 2-oxo-4-hydroxy-4-carboxy-5-ureidoimidazoline (OHCU) to (S)-allantoin.</text>
</comment>
<dbReference type="AlphaFoldDB" id="A0A0L7KQ70"/>
<dbReference type="InterPro" id="IPR036778">
    <property type="entry name" value="OHCU_decarboxylase_sf"/>
</dbReference>
<proteinExistence type="inferred from homology"/>
<gene>
    <name evidence="12" type="ORF">OBRU01_22748</name>
</gene>
<dbReference type="GO" id="GO:0051997">
    <property type="term" value="F:2-oxo-4-hydroxy-4-carboxy-5-ureidoimidazoline decarboxylase activity"/>
    <property type="evidence" value="ECO:0007669"/>
    <property type="project" value="UniProtKB-EC"/>
</dbReference>
<dbReference type="GO" id="GO:0000255">
    <property type="term" value="P:allantoin metabolic process"/>
    <property type="evidence" value="ECO:0007669"/>
    <property type="project" value="InterPro"/>
</dbReference>
<comment type="caution">
    <text evidence="12">The sequence shown here is derived from an EMBL/GenBank/DDBJ whole genome shotgun (WGS) entry which is preliminary data.</text>
</comment>
<comment type="pathway">
    <text evidence="3">Purine metabolism; urate degradation; (S)-allantoin from urate: step 3/3.</text>
</comment>
<dbReference type="NCBIfam" id="TIGR03164">
    <property type="entry name" value="UHCUDC"/>
    <property type="match status" value="1"/>
</dbReference>
<dbReference type="GO" id="GO:0006144">
    <property type="term" value="P:purine nucleobase metabolic process"/>
    <property type="evidence" value="ECO:0007669"/>
    <property type="project" value="UniProtKB-KW"/>
</dbReference>
<evidence type="ECO:0000256" key="6">
    <source>
        <dbReference type="ARBA" id="ARBA00022631"/>
    </source>
</evidence>
<evidence type="ECO:0000259" key="11">
    <source>
        <dbReference type="Pfam" id="PF09349"/>
    </source>
</evidence>
<dbReference type="Gene3D" id="1.10.3330.10">
    <property type="entry name" value="Oxo-4-hydroxy-4-carboxy-5-ureidoimidazoline decarboxylase"/>
    <property type="match status" value="1"/>
</dbReference>
<evidence type="ECO:0000256" key="9">
    <source>
        <dbReference type="ARBA" id="ARBA00030624"/>
    </source>
</evidence>
<evidence type="ECO:0000256" key="4">
    <source>
        <dbReference type="ARBA" id="ARBA00005793"/>
    </source>
</evidence>
<reference evidence="12 13" key="1">
    <citation type="journal article" date="2015" name="Genome Biol. Evol.">
        <title>The genome of winter moth (Operophtera brumata) provides a genomic perspective on sexual dimorphism and phenology.</title>
        <authorList>
            <person name="Derks M.F."/>
            <person name="Smit S."/>
            <person name="Salis L."/>
            <person name="Schijlen E."/>
            <person name="Bossers A."/>
            <person name="Mateman C."/>
            <person name="Pijl A.S."/>
            <person name="de Ridder D."/>
            <person name="Groenen M.A."/>
            <person name="Visser M.E."/>
            <person name="Megens H.J."/>
        </authorList>
    </citation>
    <scope>NUCLEOTIDE SEQUENCE [LARGE SCALE GENOMIC DNA]</scope>
    <source>
        <strain evidence="12">WM2013NL</strain>
        <tissue evidence="12">Head and thorax</tissue>
    </source>
</reference>
<evidence type="ECO:0000256" key="5">
    <source>
        <dbReference type="ARBA" id="ARBA00012257"/>
    </source>
</evidence>
<dbReference type="STRING" id="104452.A0A0L7KQ70"/>
<keyword evidence="13" id="KW-1185">Reference proteome</keyword>
<dbReference type="PANTHER" id="PTHR43466">
    <property type="entry name" value="2-OXO-4-HYDROXY-4-CARBOXY-5-UREIDOIMIDAZOLINE DECARBOXYLASE-RELATED"/>
    <property type="match status" value="1"/>
</dbReference>
<evidence type="ECO:0000256" key="2">
    <source>
        <dbReference type="ARBA" id="ARBA00002506"/>
    </source>
</evidence>
<evidence type="ECO:0000256" key="3">
    <source>
        <dbReference type="ARBA" id="ARBA00004754"/>
    </source>
</evidence>
<keyword evidence="8" id="KW-0456">Lyase</keyword>
<comment type="similarity">
    <text evidence="4">Belongs to the OHCU decarboxylase family.</text>
</comment>
<organism evidence="12 13">
    <name type="scientific">Operophtera brumata</name>
    <name type="common">Winter moth</name>
    <name type="synonym">Phalaena brumata</name>
    <dbReference type="NCBI Taxonomy" id="104452"/>
    <lineage>
        <taxon>Eukaryota</taxon>
        <taxon>Metazoa</taxon>
        <taxon>Ecdysozoa</taxon>
        <taxon>Arthropoda</taxon>
        <taxon>Hexapoda</taxon>
        <taxon>Insecta</taxon>
        <taxon>Pterygota</taxon>
        <taxon>Neoptera</taxon>
        <taxon>Endopterygota</taxon>
        <taxon>Lepidoptera</taxon>
        <taxon>Glossata</taxon>
        <taxon>Ditrysia</taxon>
        <taxon>Geometroidea</taxon>
        <taxon>Geometridae</taxon>
        <taxon>Larentiinae</taxon>
        <taxon>Operophtera</taxon>
    </lineage>
</organism>
<dbReference type="SUPFAM" id="SSF158694">
    <property type="entry name" value="UraD-Like"/>
    <property type="match status" value="1"/>
</dbReference>
<dbReference type="UniPathway" id="UPA00394">
    <property type="reaction ID" value="UER00652"/>
</dbReference>
<sequence length="162" mass="18293">MPPKLSVSNVNSLQEDEFEEAFCNVIELCPDAAKRVKRLRPFKGTSEISAAFCQYLEGINAEDLAGRLAARGQLTKESTDEQRSAGLHELTAADNKLMDESNQRYKEKFGFPFIICARENKVESIIAGLQARYHNTYEQEIKTGIEEVKKICTLRINDIMSD</sequence>
<evidence type="ECO:0000256" key="10">
    <source>
        <dbReference type="ARBA" id="ARBA00032116"/>
    </source>
</evidence>
<dbReference type="InterPro" id="IPR018020">
    <property type="entry name" value="OHCU_decarboxylase"/>
</dbReference>